<dbReference type="CDD" id="cd01897">
    <property type="entry name" value="NOG"/>
    <property type="match status" value="1"/>
</dbReference>
<dbReference type="PIRSF" id="PIRSF038919">
    <property type="entry name" value="NOG1"/>
    <property type="match status" value="1"/>
</dbReference>
<dbReference type="InterPro" id="IPR041623">
    <property type="entry name" value="NOG1_N"/>
</dbReference>
<keyword evidence="10" id="KW-1185">Reference proteome</keyword>
<dbReference type="InterPro" id="IPR031167">
    <property type="entry name" value="G_OBG"/>
</dbReference>
<gene>
    <name evidence="9" type="ORF">BIW11_07744</name>
</gene>
<dbReference type="Pfam" id="PF06858">
    <property type="entry name" value="NOG1"/>
    <property type="match status" value="1"/>
</dbReference>
<feature type="compositionally biased region" description="Basic residues" evidence="7">
    <location>
        <begin position="591"/>
        <end position="606"/>
    </location>
</feature>
<dbReference type="InterPro" id="IPR012973">
    <property type="entry name" value="NOG_C"/>
</dbReference>
<comment type="function">
    <text evidence="6">Involved in the biogenesis of the 60S ribosomal subunit.</text>
</comment>
<dbReference type="OrthoDB" id="415015at2759"/>
<dbReference type="FunFam" id="3.40.50.300:FF:000496">
    <property type="entry name" value="Nucleolar GTP-binding protein 1"/>
    <property type="match status" value="1"/>
</dbReference>
<dbReference type="FunFam" id="1.20.120.1190:FF:000001">
    <property type="entry name" value="Nucleolar GTP-binding protein 1"/>
    <property type="match status" value="1"/>
</dbReference>
<reference evidence="9 10" key="1">
    <citation type="journal article" date="2017" name="Gigascience">
        <title>Draft genome of the honey bee ectoparasitic mite, Tropilaelaps mercedesae, is shaped by the parasitic life history.</title>
        <authorList>
            <person name="Dong X."/>
            <person name="Armstrong S.D."/>
            <person name="Xia D."/>
            <person name="Makepeace B.L."/>
            <person name="Darby A.C."/>
            <person name="Kadowaki T."/>
        </authorList>
    </citation>
    <scope>NUCLEOTIDE SEQUENCE [LARGE SCALE GENOMIC DNA]</scope>
    <source>
        <strain evidence="9">Wuxi-XJTLU</strain>
    </source>
</reference>
<keyword evidence="3" id="KW-0547">Nucleotide-binding</keyword>
<evidence type="ECO:0000313" key="10">
    <source>
        <dbReference type="Proteomes" id="UP000192247"/>
    </source>
</evidence>
<dbReference type="GO" id="GO:0005730">
    <property type="term" value="C:nucleolus"/>
    <property type="evidence" value="ECO:0007669"/>
    <property type="project" value="UniProtKB-SubCell"/>
</dbReference>
<proteinExistence type="inferred from homology"/>
<dbReference type="PROSITE" id="PS51710">
    <property type="entry name" value="G_OBG"/>
    <property type="match status" value="1"/>
</dbReference>
<dbReference type="Pfam" id="PF17835">
    <property type="entry name" value="NOG1_N"/>
    <property type="match status" value="1"/>
</dbReference>
<evidence type="ECO:0000256" key="6">
    <source>
        <dbReference type="PIRNR" id="PIRNR038919"/>
    </source>
</evidence>
<comment type="similarity">
    <text evidence="6">Belongs to the TRAFAC class OBG-HflX-like GTPase superfamily. OBG GTPase family. NOG subfamily.</text>
</comment>
<feature type="compositionally biased region" description="Basic and acidic residues" evidence="7">
    <location>
        <begin position="572"/>
        <end position="590"/>
    </location>
</feature>
<evidence type="ECO:0000259" key="8">
    <source>
        <dbReference type="PROSITE" id="PS51710"/>
    </source>
</evidence>
<dbReference type="Pfam" id="PF08155">
    <property type="entry name" value="NOGCT"/>
    <property type="match status" value="1"/>
</dbReference>
<dbReference type="EMBL" id="MNPL01004751">
    <property type="protein sequence ID" value="OQR76501.1"/>
    <property type="molecule type" value="Genomic_DNA"/>
</dbReference>
<feature type="region of interest" description="Disordered" evidence="7">
    <location>
        <begin position="494"/>
        <end position="517"/>
    </location>
</feature>
<dbReference type="AlphaFoldDB" id="A0A1V9XSS9"/>
<dbReference type="GO" id="GO:0005525">
    <property type="term" value="F:GTP binding"/>
    <property type="evidence" value="ECO:0007669"/>
    <property type="project" value="UniProtKB-KW"/>
</dbReference>
<keyword evidence="5 6" id="KW-0539">Nucleus</keyword>
<organism evidence="9 10">
    <name type="scientific">Tropilaelaps mercedesae</name>
    <dbReference type="NCBI Taxonomy" id="418985"/>
    <lineage>
        <taxon>Eukaryota</taxon>
        <taxon>Metazoa</taxon>
        <taxon>Ecdysozoa</taxon>
        <taxon>Arthropoda</taxon>
        <taxon>Chelicerata</taxon>
        <taxon>Arachnida</taxon>
        <taxon>Acari</taxon>
        <taxon>Parasitiformes</taxon>
        <taxon>Mesostigmata</taxon>
        <taxon>Gamasina</taxon>
        <taxon>Dermanyssoidea</taxon>
        <taxon>Laelapidae</taxon>
        <taxon>Tropilaelaps</taxon>
    </lineage>
</organism>
<evidence type="ECO:0000256" key="2">
    <source>
        <dbReference type="ARBA" id="ARBA00022517"/>
    </source>
</evidence>
<feature type="region of interest" description="Disordered" evidence="7">
    <location>
        <begin position="537"/>
        <end position="606"/>
    </location>
</feature>
<comment type="caution">
    <text evidence="9">The sequence shown here is derived from an EMBL/GenBank/DDBJ whole genome shotgun (WGS) entry which is preliminary data.</text>
</comment>
<dbReference type="InterPro" id="IPR024926">
    <property type="entry name" value="NOG1"/>
</dbReference>
<evidence type="ECO:0000256" key="5">
    <source>
        <dbReference type="ARBA" id="ARBA00023242"/>
    </source>
</evidence>
<name>A0A1V9XSS9_9ACAR</name>
<dbReference type="GO" id="GO:0042254">
    <property type="term" value="P:ribosome biogenesis"/>
    <property type="evidence" value="ECO:0007669"/>
    <property type="project" value="UniProtKB-KW"/>
</dbReference>
<keyword evidence="4" id="KW-0342">GTP-binding</keyword>
<evidence type="ECO:0000313" key="9">
    <source>
        <dbReference type="EMBL" id="OQR76501.1"/>
    </source>
</evidence>
<dbReference type="InParanoid" id="A0A1V9XSS9"/>
<feature type="domain" description="OBG-type G" evidence="8">
    <location>
        <begin position="169"/>
        <end position="341"/>
    </location>
</feature>
<dbReference type="PRINTS" id="PR00326">
    <property type="entry name" value="GTP1OBG"/>
</dbReference>
<dbReference type="STRING" id="418985.A0A1V9XSS9"/>
<dbReference type="SUPFAM" id="SSF52540">
    <property type="entry name" value="P-loop containing nucleoside triphosphate hydrolases"/>
    <property type="match status" value="1"/>
</dbReference>
<feature type="compositionally biased region" description="Basic and acidic residues" evidence="7">
    <location>
        <begin position="553"/>
        <end position="562"/>
    </location>
</feature>
<comment type="subcellular location">
    <subcellularLocation>
        <location evidence="1 6">Nucleus</location>
        <location evidence="1 6">Nucleolus</location>
    </subcellularLocation>
</comment>
<sequence>MASYNFKGIEVVPTAKDFVDIILSKTQRKTPTVVHKHYRITRIRNFYMRKVKFTQQNFHDKLSKIVQDFPKLEDIHPFYADLMNVLYDRDHYKLSLGQINQALHLIDNVARDYVRLLKYADSLYRCKQLKRAALGRMATIMKRQSQSLLYLEQVRQHLSRLPSIDPNTRTLLLCGYPNVGKSSFINCVTRADVEVQPYAFTTKSLYVGHTEYEYMKWQVIDTPGILDHPLEERNTIEMQAVTALAHLRSCVLFILDPSEQCGHVLESQVSLLRNLKPLFVNKPLLVVCNKIDVLPPDQFDEAKKRLLEELEKEENVEIMYMSTVTQVGVFDVRNRACSQLLTSRIEAKLRGRKVEGILNRLTVAMPEVRDSKERPPHIPPGVAAKKVTAMQKKRLERHIEEEMGDDYILDLKKHYDLPEEWKYDVVPEIINGHNVADFIDPNIMQKLKDLEEEERLREEAGFYDISFSDEDEETRETRNLARQIRKRKLILKVEHNTDNNNHRRSRPIMKRAERSVSRLRAEQTALGVNLEGDENANYRLSRSKSRGPPSGLRDAKQAAKAEKLRRKAQLPRAREARKGEGDRKIFDLKPKHLFIGKRGLGKTQRR</sequence>
<dbReference type="FunCoup" id="A0A1V9XSS9">
    <property type="interactions" value="1917"/>
</dbReference>
<protein>
    <recommendedName>
        <fullName evidence="6">Nucleolar GTP-binding protein 1</fullName>
    </recommendedName>
</protein>
<dbReference type="Gene3D" id="3.40.50.300">
    <property type="entry name" value="P-loop containing nucleotide triphosphate hydrolases"/>
    <property type="match status" value="1"/>
</dbReference>
<dbReference type="PANTHER" id="PTHR45759">
    <property type="entry name" value="NUCLEOLAR GTP-BINDING PROTEIN 1"/>
    <property type="match status" value="1"/>
</dbReference>
<dbReference type="InterPro" id="IPR010674">
    <property type="entry name" value="NOG1_Rossman_fold_dom"/>
</dbReference>
<evidence type="ECO:0000256" key="7">
    <source>
        <dbReference type="SAM" id="MobiDB-lite"/>
    </source>
</evidence>
<dbReference type="InterPro" id="IPR027417">
    <property type="entry name" value="P-loop_NTPase"/>
</dbReference>
<accession>A0A1V9XSS9</accession>
<dbReference type="Proteomes" id="UP000192247">
    <property type="component" value="Unassembled WGS sequence"/>
</dbReference>
<evidence type="ECO:0000256" key="3">
    <source>
        <dbReference type="ARBA" id="ARBA00022741"/>
    </source>
</evidence>
<keyword evidence="2 6" id="KW-0690">Ribosome biogenesis</keyword>
<evidence type="ECO:0000256" key="1">
    <source>
        <dbReference type="ARBA" id="ARBA00004604"/>
    </source>
</evidence>
<dbReference type="InterPro" id="IPR006073">
    <property type="entry name" value="GTP-bd"/>
</dbReference>
<dbReference type="Gene3D" id="1.20.120.1190">
    <property type="match status" value="1"/>
</dbReference>
<evidence type="ECO:0000256" key="4">
    <source>
        <dbReference type="ARBA" id="ARBA00023134"/>
    </source>
</evidence>